<dbReference type="EMBL" id="JBHMAJ010000011">
    <property type="protein sequence ID" value="MFB9826117.1"/>
    <property type="molecule type" value="Genomic_DNA"/>
</dbReference>
<proteinExistence type="predicted"/>
<dbReference type="RefSeq" id="WP_222923748.1">
    <property type="nucleotide sequence ID" value="NZ_CP082288.1"/>
</dbReference>
<dbReference type="InterPro" id="IPR055766">
    <property type="entry name" value="DUF7342"/>
</dbReference>
<feature type="region of interest" description="Disordered" evidence="1">
    <location>
        <begin position="1"/>
        <end position="22"/>
    </location>
</feature>
<gene>
    <name evidence="2" type="ORF">ACFFOL_18255</name>
</gene>
<evidence type="ECO:0008006" key="4">
    <source>
        <dbReference type="Google" id="ProtNLM"/>
    </source>
</evidence>
<dbReference type="GeneID" id="67212749"/>
<evidence type="ECO:0000256" key="1">
    <source>
        <dbReference type="SAM" id="MobiDB-lite"/>
    </source>
</evidence>
<evidence type="ECO:0000313" key="2">
    <source>
        <dbReference type="EMBL" id="MFB9826117.1"/>
    </source>
</evidence>
<organism evidence="2 3">
    <name type="scientific">Halobaculum roseum</name>
    <dbReference type="NCBI Taxonomy" id="2175149"/>
    <lineage>
        <taxon>Archaea</taxon>
        <taxon>Methanobacteriati</taxon>
        <taxon>Methanobacteriota</taxon>
        <taxon>Stenosarchaea group</taxon>
        <taxon>Halobacteria</taxon>
        <taxon>Halobacteriales</taxon>
        <taxon>Haloferacaceae</taxon>
        <taxon>Halobaculum</taxon>
    </lineage>
</organism>
<reference evidence="2" key="1">
    <citation type="submission" date="2024-09" db="EMBL/GenBank/DDBJ databases">
        <authorList>
            <person name="Sun Q."/>
        </authorList>
    </citation>
    <scope>NUCLEOTIDE SEQUENCE [LARGE SCALE GENOMIC DNA]</scope>
    <source>
        <strain evidence="2">JCM 31273</strain>
    </source>
</reference>
<name>A0ABD5MXZ7_9EURY</name>
<dbReference type="Pfam" id="PF24033">
    <property type="entry name" value="DUF7342"/>
    <property type="match status" value="1"/>
</dbReference>
<dbReference type="SUPFAM" id="SSF46785">
    <property type="entry name" value="Winged helix' DNA-binding domain"/>
    <property type="match status" value="1"/>
</dbReference>
<keyword evidence="3" id="KW-1185">Reference proteome</keyword>
<protein>
    <recommendedName>
        <fullName evidence="4">Sugar-specific transcriptional regulator TrmB</fullName>
    </recommendedName>
</protein>
<evidence type="ECO:0000313" key="3">
    <source>
        <dbReference type="Proteomes" id="UP001589595"/>
    </source>
</evidence>
<sequence length="191" mass="21582">MDEPRAELTADADERATPPAFDELTPVDEVVRGERTRDDFLDAVLDADDPMTVGEVADAAGHGTDAAREYLEWFERMGIVTRVTDSPATYRRNPSYLRWRRVQTLRERYTDEELVDLLGTERERAETYAGEFDADSPDEVAIADRASDDGRSVEDVWADVSAWRTSRRRTDLLERALKAEGEGSAGRRRAV</sequence>
<dbReference type="Proteomes" id="UP001589595">
    <property type="component" value="Unassembled WGS sequence"/>
</dbReference>
<accession>A0ABD5MXZ7</accession>
<dbReference type="AlphaFoldDB" id="A0ABD5MXZ7"/>
<comment type="caution">
    <text evidence="2">The sequence shown here is derived from an EMBL/GenBank/DDBJ whole genome shotgun (WGS) entry which is preliminary data.</text>
</comment>
<feature type="compositionally biased region" description="Basic and acidic residues" evidence="1">
    <location>
        <begin position="1"/>
        <end position="16"/>
    </location>
</feature>
<dbReference type="InterPro" id="IPR036390">
    <property type="entry name" value="WH_DNA-bd_sf"/>
</dbReference>